<sequence>MQKCIKKAKKVLTLIEKGAILDALEKKESVASIGRKYGINESSLEEEKLEEASNAGYNVTACCVEAQLNSVCLPLCSYNAKMTDIKLLAGVCGGEFQKILRCGAGGRNHGACCNRRGVPSNCLSLCSGVILDSLLITATTCVPYIGNIAQCFEEGTGNLPGPVSALHGVVVDEKSILLEWSPPENSSTVTDYVIHYQKVDNTSMHETLLKLDNQINTTSTTQTITGLEENQMYHIFVVARNENGTSLPSSIIVINLVKSDQSKWVNGVPSPPHSLAVASHSATWVTITWQPPEFSHPSEIITYRLYHKSTVEEQFQIKNCTVTSYMIASLNPNTQYIVYVQAVTDKGVSMPSETLIAWTDPAYPAFVEPPTVHPINLVLEGSSMTVLCIAMGTPMPTISLYISGRLVRQDTTRHMVTVIHNVTKDMDQISCYADNGYGTPMQAAKLPGPPQNVRIEFIDAHSIYLVWDPPLKNPHTVEQYRVFWRSIDSTSSHRHKGDTSDTRLKITDLKAGTTYEAVVKAGNSKGTSSHRIVEIHDGRQIRNVGSQSRHSGRSRGSGGRCDTSSGRRGGHIRRRGVVCEDEENAWCQEFERDRLRKPQLSERSQHGSYPDKSIFFQTGFHIGFEVKKLSIILKQNGDAVIYIKKRLCFKALRGRHHTSHNYQPRTKNEIYSERLEGIVPIFIHFNNNNNIIIIPFISIRLLQKKYRNIGYNFSVSQGQNESATVPNGTANGVAVSSASGGQGWKNEALHVPAQQEVNPTLYEELKLGQDGAGFKRLKP</sequence>
<evidence type="ECO:0000256" key="2">
    <source>
        <dbReference type="SAM" id="MobiDB-lite"/>
    </source>
</evidence>
<dbReference type="InterPro" id="IPR036116">
    <property type="entry name" value="FN3_sf"/>
</dbReference>
<feature type="domain" description="Ig-like" evidence="3">
    <location>
        <begin position="364"/>
        <end position="447"/>
    </location>
</feature>
<dbReference type="Pfam" id="PF00041">
    <property type="entry name" value="fn3"/>
    <property type="match status" value="3"/>
</dbReference>
<dbReference type="InterPro" id="IPR007110">
    <property type="entry name" value="Ig-like_dom"/>
</dbReference>
<protein>
    <submittedName>
        <fullName evidence="5">Uncharacterized protein</fullName>
    </submittedName>
</protein>
<evidence type="ECO:0000313" key="6">
    <source>
        <dbReference type="Proteomes" id="UP001162162"/>
    </source>
</evidence>
<dbReference type="PROSITE" id="PS50835">
    <property type="entry name" value="IG_LIKE"/>
    <property type="match status" value="1"/>
</dbReference>
<organism evidence="5 6">
    <name type="scientific">Aromia moschata</name>
    <dbReference type="NCBI Taxonomy" id="1265417"/>
    <lineage>
        <taxon>Eukaryota</taxon>
        <taxon>Metazoa</taxon>
        <taxon>Ecdysozoa</taxon>
        <taxon>Arthropoda</taxon>
        <taxon>Hexapoda</taxon>
        <taxon>Insecta</taxon>
        <taxon>Pterygota</taxon>
        <taxon>Neoptera</taxon>
        <taxon>Endopterygota</taxon>
        <taxon>Coleoptera</taxon>
        <taxon>Polyphaga</taxon>
        <taxon>Cucujiformia</taxon>
        <taxon>Chrysomeloidea</taxon>
        <taxon>Cerambycidae</taxon>
        <taxon>Cerambycinae</taxon>
        <taxon>Callichromatini</taxon>
        <taxon>Aromia</taxon>
    </lineage>
</organism>
<feature type="domain" description="Fibronectin type-III" evidence="4">
    <location>
        <begin position="268"/>
        <end position="362"/>
    </location>
</feature>
<evidence type="ECO:0000259" key="4">
    <source>
        <dbReference type="PROSITE" id="PS50853"/>
    </source>
</evidence>
<dbReference type="CDD" id="cd00063">
    <property type="entry name" value="FN3"/>
    <property type="match status" value="3"/>
</dbReference>
<accession>A0AAV8XLR8</accession>
<feature type="region of interest" description="Disordered" evidence="2">
    <location>
        <begin position="537"/>
        <end position="571"/>
    </location>
</feature>
<feature type="domain" description="Fibronectin type-III" evidence="4">
    <location>
        <begin position="162"/>
        <end position="260"/>
    </location>
</feature>
<dbReference type="SMART" id="SM00060">
    <property type="entry name" value="FN3"/>
    <property type="match status" value="3"/>
</dbReference>
<gene>
    <name evidence="5" type="ORF">NQ318_013047</name>
</gene>
<keyword evidence="6" id="KW-1185">Reference proteome</keyword>
<dbReference type="InterPro" id="IPR036179">
    <property type="entry name" value="Ig-like_dom_sf"/>
</dbReference>
<dbReference type="SUPFAM" id="SSF48726">
    <property type="entry name" value="Immunoglobulin"/>
    <property type="match status" value="1"/>
</dbReference>
<dbReference type="SUPFAM" id="SSF49265">
    <property type="entry name" value="Fibronectin type III"/>
    <property type="match status" value="2"/>
</dbReference>
<dbReference type="InterPro" id="IPR003961">
    <property type="entry name" value="FN3_dom"/>
</dbReference>
<dbReference type="PROSITE" id="PS50853">
    <property type="entry name" value="FN3"/>
    <property type="match status" value="3"/>
</dbReference>
<dbReference type="PANTHER" id="PTHR13817">
    <property type="entry name" value="TITIN"/>
    <property type="match status" value="1"/>
</dbReference>
<dbReference type="Pfam" id="PF01682">
    <property type="entry name" value="DB"/>
    <property type="match status" value="1"/>
</dbReference>
<keyword evidence="1" id="KW-0677">Repeat</keyword>
<dbReference type="InterPro" id="IPR050964">
    <property type="entry name" value="Striated_Muscle_Regulatory"/>
</dbReference>
<evidence type="ECO:0000259" key="3">
    <source>
        <dbReference type="PROSITE" id="PS50835"/>
    </source>
</evidence>
<dbReference type="PRINTS" id="PR00014">
    <property type="entry name" value="FNTYPEIII"/>
</dbReference>
<proteinExistence type="predicted"/>
<feature type="domain" description="Fibronectin type-III" evidence="4">
    <location>
        <begin position="449"/>
        <end position="541"/>
    </location>
</feature>
<name>A0AAV8XLR8_9CUCU</name>
<comment type="caution">
    <text evidence="5">The sequence shown here is derived from an EMBL/GenBank/DDBJ whole genome shotgun (WGS) entry which is preliminary data.</text>
</comment>
<reference evidence="5" key="1">
    <citation type="journal article" date="2023" name="Insect Mol. Biol.">
        <title>Genome sequencing provides insights into the evolution of gene families encoding plant cell wall-degrading enzymes in longhorned beetles.</title>
        <authorList>
            <person name="Shin N.R."/>
            <person name="Okamura Y."/>
            <person name="Kirsch R."/>
            <person name="Pauchet Y."/>
        </authorList>
    </citation>
    <scope>NUCLEOTIDE SEQUENCE</scope>
    <source>
        <strain evidence="5">AMC_N1</strain>
    </source>
</reference>
<dbReference type="AlphaFoldDB" id="A0AAV8XLR8"/>
<dbReference type="Proteomes" id="UP001162162">
    <property type="component" value="Unassembled WGS sequence"/>
</dbReference>
<dbReference type="InterPro" id="IPR013783">
    <property type="entry name" value="Ig-like_fold"/>
</dbReference>
<evidence type="ECO:0000313" key="5">
    <source>
        <dbReference type="EMBL" id="KAJ8939828.1"/>
    </source>
</evidence>
<evidence type="ECO:0000256" key="1">
    <source>
        <dbReference type="ARBA" id="ARBA00022737"/>
    </source>
</evidence>
<dbReference type="Gene3D" id="2.60.40.10">
    <property type="entry name" value="Immunoglobulins"/>
    <property type="match status" value="4"/>
</dbReference>
<dbReference type="InterPro" id="IPR002602">
    <property type="entry name" value="DB"/>
</dbReference>
<dbReference type="PANTHER" id="PTHR13817:SF155">
    <property type="entry name" value="IG-LIKE AND FIBRONECTIN TYPE-III DOMAIN-CONTAINING PROTEIN C25G4.10"/>
    <property type="match status" value="1"/>
</dbReference>
<dbReference type="EMBL" id="JAPWTK010000465">
    <property type="protein sequence ID" value="KAJ8939828.1"/>
    <property type="molecule type" value="Genomic_DNA"/>
</dbReference>